<proteinExistence type="predicted"/>
<gene>
    <name evidence="1" type="ORF">BJ991_002315</name>
</gene>
<name>A0A7Y9KI81_9MICO</name>
<dbReference type="Proteomes" id="UP000576969">
    <property type="component" value="Unassembled WGS sequence"/>
</dbReference>
<comment type="caution">
    <text evidence="1">The sequence shown here is derived from an EMBL/GenBank/DDBJ whole genome shotgun (WGS) entry which is preliminary data.</text>
</comment>
<organism evidence="1 2">
    <name type="scientific">Microbacterium immunditiarum</name>
    <dbReference type="NCBI Taxonomy" id="337480"/>
    <lineage>
        <taxon>Bacteria</taxon>
        <taxon>Bacillati</taxon>
        <taxon>Actinomycetota</taxon>
        <taxon>Actinomycetes</taxon>
        <taxon>Micrococcales</taxon>
        <taxon>Microbacteriaceae</taxon>
        <taxon>Microbacterium</taxon>
    </lineage>
</organism>
<reference evidence="1 2" key="1">
    <citation type="submission" date="2020-07" db="EMBL/GenBank/DDBJ databases">
        <title>Sequencing the genomes of 1000 actinobacteria strains.</title>
        <authorList>
            <person name="Klenk H.-P."/>
        </authorList>
    </citation>
    <scope>NUCLEOTIDE SEQUENCE [LARGE SCALE GENOMIC DNA]</scope>
    <source>
        <strain evidence="1 2">DSM 24662</strain>
    </source>
</reference>
<dbReference type="AlphaFoldDB" id="A0A7Y9KI81"/>
<evidence type="ECO:0000313" key="1">
    <source>
        <dbReference type="EMBL" id="NYE20287.1"/>
    </source>
</evidence>
<keyword evidence="2" id="KW-1185">Reference proteome</keyword>
<evidence type="ECO:0008006" key="3">
    <source>
        <dbReference type="Google" id="ProtNLM"/>
    </source>
</evidence>
<dbReference type="RefSeq" id="WP_179490126.1">
    <property type="nucleotide sequence ID" value="NZ_JACCBV010000001.1"/>
</dbReference>
<evidence type="ECO:0000313" key="2">
    <source>
        <dbReference type="Proteomes" id="UP000576969"/>
    </source>
</evidence>
<accession>A0A7Y9KI81</accession>
<dbReference type="EMBL" id="JACCBV010000001">
    <property type="protein sequence ID" value="NYE20287.1"/>
    <property type="molecule type" value="Genomic_DNA"/>
</dbReference>
<protein>
    <recommendedName>
        <fullName evidence="3">Acetone carboxylase</fullName>
    </recommendedName>
</protein>
<sequence length="70" mass="8124">MIETAAECSRAGCRATAVWRIDWRNPRIHSEDRRKTWVACDEHRDHLRDFLAARSFPVEVSRLASSEAAR</sequence>